<evidence type="ECO:0000256" key="2">
    <source>
        <dbReference type="SAM" id="Phobius"/>
    </source>
</evidence>
<sequence length="1561" mass="170764">MTFPIQNADTAISNRRILAIETPTLGAGPRVGFKLLLCLIAMIIVCACFVASVLSRPARTPILTLTGVYGPEWDLNAWVAEDLDTIGTLGQGTFSVRELPSIDQIAGGFWDETNDAIRAALQACPKERPLTFYVNLHGAVDDEGRACWIPPNALVTDASTWFPINDFLDHVAQLQSENEFRPIVLLLECGRLRAHWPAGISDNDFDDQLGGVLASHHRNYPQSRVTILSSAARRQRSLYSRLGDGDVFTRYVADGLSGAADGYGTNQKADGYVDTDELHRFVRQQVDGWAVQHRSLSQTPTLHRAGASQPIEIARVSRQQRRESTKTPAPSKEDLKRLRSAIDSAVAMRDLHPISVDAHAWSQIQRTMHSIGQSVYGGKSVRDSSDRWYSRLEHQLQSLRQKIAMRASESSHWVDIEMNRSAHQIWSAIAKQPTHRTAADMIRELAPDKIVPVPMLYALLHGDEDKIVASGGTESKFWRRTDLIRRLASAQASWLDTTLSLPDGVFPAADQIASPVHNSRRHLADTILANVSPLGDALADDSKTGESTSIDSVVQSLDQFESSVKTARAALSELVLAWETRDQAFLELPYLIQVIDEVTATLHSHLADTDESTGMDDVMRLDTLLNQFTDQKQPWTPTSSDQIAIATKRSREFLEHMSGARESTLMSMHDTPAKGSSGSMGARAGTLSSANRCGLIASDPFQQMRIEERLRQLDGELAHKPLPSLVSNHDQVDEHTVHVTPDSLGIMLGLDPDDTNASEVRRQLRSLTSTHSQTLTNRHKARRAVSIIVNEQFSGVIDAAQKAERQSRLASRIDETLDDFWYAPSTSGSAYFDVTAQALLSLAGTDAIETPTWKTTKRAVNEKLILRRLASANGLVIQAKSTPSFIERQKQSISVSLDPSAGQGQLPGGTAVLSIRQPDGVTSLSDQPIVIRDSGPTTSPSKSAISELTLTTMQSSDSVAEVNFRGNRYQSSVMSSGTAFGVASRGQSRETGAEITIRDAMDAGRAVTFILDCSASMNESVDGELGRSTPGSRSANKFDAARSALYEMMRRMQPSGSQVGLVLYGHRMAVAADQRFSENDGLLLQKRYHKRFPFSPTIRPFEDVEVALPTGRFDIVELELARQHLDAAVPWGQTPLYLAISKAINDISRAGHGVTKDIIVISDGRNYQFNPTAETVFTLGQLVSQATEHGVRIHVIGFGLPTAEAATAAIEFETLASGSGGESVIDVKNATELLRRMEQLSSSQTFQIQLPDGTKREGKFSETIKLPEIANVNSPILVSIGGVSTTIAVSPGDCLELLANQMQHRLSTPPYLAGAPVFRPLATAEDHAVSTRVGVETPTLEKKDCRFRLSLQRGDQQVSDRPASMWVEIVPKSREPIANQVATDQVAYRTSQFQWLPKMPCPVAEFSCQDWPANATGYQMQVWCAAKSPTSDLVTIDAESSEGKSRDLKGIDGVTYRIERTADEIQIGFEYAGTDSVDLDAMLVVNVNGVPLASADHWYDDGGKRSFHVFRLADTSGTVHLELETISNIKKRSVHTVRPIQGTMLPSVATLQATTPGGIRK</sequence>
<organism evidence="4 5">
    <name type="scientific">Rubripirellula reticaptiva</name>
    <dbReference type="NCBI Taxonomy" id="2528013"/>
    <lineage>
        <taxon>Bacteria</taxon>
        <taxon>Pseudomonadati</taxon>
        <taxon>Planctomycetota</taxon>
        <taxon>Planctomycetia</taxon>
        <taxon>Pirellulales</taxon>
        <taxon>Pirellulaceae</taxon>
        <taxon>Rubripirellula</taxon>
    </lineage>
</organism>
<feature type="compositionally biased region" description="Basic and acidic residues" evidence="1">
    <location>
        <begin position="320"/>
        <end position="335"/>
    </location>
</feature>
<feature type="domain" description="VWFA" evidence="3">
    <location>
        <begin position="1006"/>
        <end position="1240"/>
    </location>
</feature>
<keyword evidence="5" id="KW-1185">Reference proteome</keyword>
<evidence type="ECO:0000256" key="1">
    <source>
        <dbReference type="SAM" id="MobiDB-lite"/>
    </source>
</evidence>
<dbReference type="InterPro" id="IPR002035">
    <property type="entry name" value="VWF_A"/>
</dbReference>
<dbReference type="PROSITE" id="PS50234">
    <property type="entry name" value="VWFA"/>
    <property type="match status" value="1"/>
</dbReference>
<dbReference type="SMART" id="SM00327">
    <property type="entry name" value="VWA"/>
    <property type="match status" value="1"/>
</dbReference>
<evidence type="ECO:0000313" key="5">
    <source>
        <dbReference type="Proteomes" id="UP000317977"/>
    </source>
</evidence>
<dbReference type="RefSeq" id="WP_246151581.1">
    <property type="nucleotide sequence ID" value="NZ_SJPX01000002.1"/>
</dbReference>
<dbReference type="Proteomes" id="UP000317977">
    <property type="component" value="Unassembled WGS sequence"/>
</dbReference>
<keyword evidence="2" id="KW-0472">Membrane</keyword>
<keyword evidence="2" id="KW-0812">Transmembrane</keyword>
<feature type="transmembrane region" description="Helical" evidence="2">
    <location>
        <begin position="35"/>
        <end position="54"/>
    </location>
</feature>
<dbReference type="Gene3D" id="3.40.50.410">
    <property type="entry name" value="von Willebrand factor, type A domain"/>
    <property type="match status" value="1"/>
</dbReference>
<name>A0A5C6F9A0_9BACT</name>
<keyword evidence="2" id="KW-1133">Transmembrane helix</keyword>
<dbReference type="EMBL" id="SJPX01000002">
    <property type="protein sequence ID" value="TWU56279.1"/>
    <property type="molecule type" value="Genomic_DNA"/>
</dbReference>
<comment type="caution">
    <text evidence="4">The sequence shown here is derived from an EMBL/GenBank/DDBJ whole genome shotgun (WGS) entry which is preliminary data.</text>
</comment>
<evidence type="ECO:0000313" key="4">
    <source>
        <dbReference type="EMBL" id="TWU56279.1"/>
    </source>
</evidence>
<protein>
    <submittedName>
        <fullName evidence="4">von Willebrand factor type A domain protein</fullName>
    </submittedName>
</protein>
<dbReference type="InterPro" id="IPR036465">
    <property type="entry name" value="vWFA_dom_sf"/>
</dbReference>
<evidence type="ECO:0000259" key="3">
    <source>
        <dbReference type="PROSITE" id="PS50234"/>
    </source>
</evidence>
<proteinExistence type="predicted"/>
<accession>A0A5C6F9A0</accession>
<feature type="region of interest" description="Disordered" evidence="1">
    <location>
        <begin position="297"/>
        <end position="335"/>
    </location>
</feature>
<gene>
    <name evidence="4" type="ORF">Poly59_25830</name>
</gene>
<dbReference type="SUPFAM" id="SSF53300">
    <property type="entry name" value="vWA-like"/>
    <property type="match status" value="1"/>
</dbReference>
<reference evidence="4 5" key="1">
    <citation type="submission" date="2019-02" db="EMBL/GenBank/DDBJ databases">
        <title>Deep-cultivation of Planctomycetes and their phenomic and genomic characterization uncovers novel biology.</title>
        <authorList>
            <person name="Wiegand S."/>
            <person name="Jogler M."/>
            <person name="Boedeker C."/>
            <person name="Pinto D."/>
            <person name="Vollmers J."/>
            <person name="Rivas-Marin E."/>
            <person name="Kohn T."/>
            <person name="Peeters S.H."/>
            <person name="Heuer A."/>
            <person name="Rast P."/>
            <person name="Oberbeckmann S."/>
            <person name="Bunk B."/>
            <person name="Jeske O."/>
            <person name="Meyerdierks A."/>
            <person name="Storesund J.E."/>
            <person name="Kallscheuer N."/>
            <person name="Luecker S."/>
            <person name="Lage O.M."/>
            <person name="Pohl T."/>
            <person name="Merkel B.J."/>
            <person name="Hornburger P."/>
            <person name="Mueller R.-W."/>
            <person name="Bruemmer F."/>
            <person name="Labrenz M."/>
            <person name="Spormann A.M."/>
            <person name="Op Den Camp H."/>
            <person name="Overmann J."/>
            <person name="Amann R."/>
            <person name="Jetten M.S.M."/>
            <person name="Mascher T."/>
            <person name="Medema M.H."/>
            <person name="Devos D.P."/>
            <person name="Kaster A.-K."/>
            <person name="Ovreas L."/>
            <person name="Rohde M."/>
            <person name="Galperin M.Y."/>
            <person name="Jogler C."/>
        </authorList>
    </citation>
    <scope>NUCLEOTIDE SEQUENCE [LARGE SCALE GENOMIC DNA]</scope>
    <source>
        <strain evidence="4 5">Poly59</strain>
    </source>
</reference>
<dbReference type="CDD" id="cd00198">
    <property type="entry name" value="vWFA"/>
    <property type="match status" value="1"/>
</dbReference>